<accession>A0AAV5AUX3</accession>
<dbReference type="Proteomes" id="UP001207736">
    <property type="component" value="Unassembled WGS sequence"/>
</dbReference>
<dbReference type="EMBL" id="BQKB01000013">
    <property type="protein sequence ID" value="GJM52397.1"/>
    <property type="molecule type" value="Genomic_DNA"/>
</dbReference>
<gene>
    <name evidence="1" type="ORF">RCZ15_02220</name>
    <name evidence="2" type="ORF">RCZ16_07140</name>
</gene>
<protein>
    <recommendedName>
        <fullName evidence="5">Lipoprotein</fullName>
    </recommendedName>
</protein>
<dbReference type="RefSeq" id="WP_264845830.1">
    <property type="nucleotide sequence ID" value="NZ_BPMA01000016.1"/>
</dbReference>
<evidence type="ECO:0008006" key="5">
    <source>
        <dbReference type="Google" id="ProtNLM"/>
    </source>
</evidence>
<dbReference type="AlphaFoldDB" id="A0AAV5AUX3"/>
<evidence type="ECO:0000313" key="1">
    <source>
        <dbReference type="EMBL" id="GJM49247.1"/>
    </source>
</evidence>
<name>A0AAV5AUX3_9FLAO</name>
<dbReference type="Proteomes" id="UP001208692">
    <property type="component" value="Unassembled WGS sequence"/>
</dbReference>
<sequence>MKKLSYIPIILLLLTSCGLGNRTKVVIIEDRFEIQLPKSFFKLSKLNPEAALVYGNPLSELYAMVIEDSKEEMNEGEEENIFEETSLEDYFELCLEMWSENHNTTNKISNFDKITLNGLPAYFG</sequence>
<evidence type="ECO:0000313" key="3">
    <source>
        <dbReference type="Proteomes" id="UP001207736"/>
    </source>
</evidence>
<dbReference type="EMBL" id="BQKA01000006">
    <property type="protein sequence ID" value="GJM49247.1"/>
    <property type="molecule type" value="Genomic_DNA"/>
</dbReference>
<evidence type="ECO:0000313" key="2">
    <source>
        <dbReference type="EMBL" id="GJM52397.1"/>
    </source>
</evidence>
<organism evidence="1 3">
    <name type="scientific">Capnocytophaga catalasegens</name>
    <dbReference type="NCBI Taxonomy" id="1004260"/>
    <lineage>
        <taxon>Bacteria</taxon>
        <taxon>Pseudomonadati</taxon>
        <taxon>Bacteroidota</taxon>
        <taxon>Flavobacteriia</taxon>
        <taxon>Flavobacteriales</taxon>
        <taxon>Flavobacteriaceae</taxon>
        <taxon>Capnocytophaga</taxon>
    </lineage>
</organism>
<proteinExistence type="predicted"/>
<comment type="caution">
    <text evidence="1">The sequence shown here is derived from an EMBL/GenBank/DDBJ whole genome shotgun (WGS) entry which is preliminary data.</text>
</comment>
<dbReference type="PROSITE" id="PS51257">
    <property type="entry name" value="PROKAR_LIPOPROTEIN"/>
    <property type="match status" value="1"/>
</dbReference>
<keyword evidence="4" id="KW-1185">Reference proteome</keyword>
<evidence type="ECO:0000313" key="4">
    <source>
        <dbReference type="Proteomes" id="UP001208692"/>
    </source>
</evidence>
<reference evidence="1 4" key="1">
    <citation type="submission" date="2021-11" db="EMBL/GenBank/DDBJ databases">
        <title>Draft genome sequence of Capnocytophaga sp. strain KC07075 isolated from cat oral cavity.</title>
        <authorList>
            <person name="Suzuki M."/>
            <person name="Imaoka K."/>
            <person name="Kimura M."/>
            <person name="Morikawa S."/>
            <person name="Maeda K."/>
        </authorList>
    </citation>
    <scope>NUCLEOTIDE SEQUENCE</scope>
    <source>
        <strain evidence="1">KC07075</strain>
        <strain evidence="2 4">KC07079</strain>
    </source>
</reference>